<gene>
    <name evidence="4" type="ORF">BD310DRAFT_852904</name>
</gene>
<evidence type="ECO:0000313" key="4">
    <source>
        <dbReference type="EMBL" id="TBU57620.1"/>
    </source>
</evidence>
<name>A0A4Q9PT87_9APHY</name>
<dbReference type="PRINTS" id="PR00412">
    <property type="entry name" value="EPOXHYDRLASE"/>
</dbReference>
<dbReference type="PANTHER" id="PTHR43329">
    <property type="entry name" value="EPOXIDE HYDROLASE"/>
    <property type="match status" value="1"/>
</dbReference>
<accession>A0A4Q9PT87</accession>
<proteinExistence type="inferred from homology"/>
<dbReference type="InterPro" id="IPR000639">
    <property type="entry name" value="Epox_hydrolase-like"/>
</dbReference>
<sequence>MTSIPINVAFKAAGFEPSLITIPPPAHDPTLQVTIYALSFKSPTQTPKEPLLLLHGYPQNSVIYRHLGPALAKAGERDIVIADTRGNGQSSAPKARNLSPGEEGEIVHTEEMLRLRYSKREVGRDLVYVMKHLGYDKFSIIGHDRGARVAHRMAADWPDEVVKIMLLDIAPTYDLFERTGPELAFVYWHWFFLPQPYPFPESMILANPSVYLNKLLGAFTTAPKKIFPDDVFDTYLQQLTSPERVHATCEDYRSSGPGGIDLEHDAEDRKAGRKVKQPVRVLWAKTGIIERLFGHDGTLALWRNICESDDVDGRAVDCGHFIPEERPGDVLQDALAFF</sequence>
<evidence type="ECO:0000256" key="1">
    <source>
        <dbReference type="ARBA" id="ARBA00022801"/>
    </source>
</evidence>
<dbReference type="Pfam" id="PF00561">
    <property type="entry name" value="Abhydrolase_1"/>
    <property type="match status" value="1"/>
</dbReference>
<keyword evidence="5" id="KW-1185">Reference proteome</keyword>
<protein>
    <submittedName>
        <fullName evidence="4">Alpha/beta-hydrolase</fullName>
    </submittedName>
</protein>
<dbReference type="Proteomes" id="UP000292082">
    <property type="component" value="Unassembled WGS sequence"/>
</dbReference>
<evidence type="ECO:0000313" key="5">
    <source>
        <dbReference type="Proteomes" id="UP000292082"/>
    </source>
</evidence>
<dbReference type="SUPFAM" id="SSF53474">
    <property type="entry name" value="alpha/beta-Hydrolases"/>
    <property type="match status" value="1"/>
</dbReference>
<keyword evidence="1 4" id="KW-0378">Hydrolase</keyword>
<comment type="similarity">
    <text evidence="2">Belongs to the AB hydrolase superfamily. Epoxide hydrolase family.</text>
</comment>
<dbReference type="InterPro" id="IPR000073">
    <property type="entry name" value="AB_hydrolase_1"/>
</dbReference>
<evidence type="ECO:0000259" key="3">
    <source>
        <dbReference type="Pfam" id="PF00561"/>
    </source>
</evidence>
<dbReference type="InterPro" id="IPR029058">
    <property type="entry name" value="AB_hydrolase_fold"/>
</dbReference>
<dbReference type="AlphaFoldDB" id="A0A4Q9PT87"/>
<evidence type="ECO:0000256" key="2">
    <source>
        <dbReference type="ARBA" id="ARBA00038334"/>
    </source>
</evidence>
<reference evidence="4 5" key="1">
    <citation type="submission" date="2019-01" db="EMBL/GenBank/DDBJ databases">
        <title>Draft genome sequences of three monokaryotic isolates of the white-rot basidiomycete fungus Dichomitus squalens.</title>
        <authorList>
            <consortium name="DOE Joint Genome Institute"/>
            <person name="Lopez S.C."/>
            <person name="Andreopoulos B."/>
            <person name="Pangilinan J."/>
            <person name="Lipzen A."/>
            <person name="Riley R."/>
            <person name="Ahrendt S."/>
            <person name="Ng V."/>
            <person name="Barry K."/>
            <person name="Daum C."/>
            <person name="Grigoriev I.V."/>
            <person name="Hilden K.S."/>
            <person name="Makela M.R."/>
            <person name="de Vries R.P."/>
        </authorList>
    </citation>
    <scope>NUCLEOTIDE SEQUENCE [LARGE SCALE GENOMIC DNA]</scope>
    <source>
        <strain evidence="4 5">CBS 464.89</strain>
    </source>
</reference>
<organism evidence="4 5">
    <name type="scientific">Dichomitus squalens</name>
    <dbReference type="NCBI Taxonomy" id="114155"/>
    <lineage>
        <taxon>Eukaryota</taxon>
        <taxon>Fungi</taxon>
        <taxon>Dikarya</taxon>
        <taxon>Basidiomycota</taxon>
        <taxon>Agaricomycotina</taxon>
        <taxon>Agaricomycetes</taxon>
        <taxon>Polyporales</taxon>
        <taxon>Polyporaceae</taxon>
        <taxon>Dichomitus</taxon>
    </lineage>
</organism>
<dbReference type="EMBL" id="ML145135">
    <property type="protein sequence ID" value="TBU57620.1"/>
    <property type="molecule type" value="Genomic_DNA"/>
</dbReference>
<dbReference type="STRING" id="114155.A0A4Q9PT87"/>
<feature type="domain" description="AB hydrolase-1" evidence="3">
    <location>
        <begin position="50"/>
        <end position="200"/>
    </location>
</feature>
<dbReference type="GO" id="GO:0016787">
    <property type="term" value="F:hydrolase activity"/>
    <property type="evidence" value="ECO:0007669"/>
    <property type="project" value="UniProtKB-KW"/>
</dbReference>
<dbReference type="Gene3D" id="3.40.50.1820">
    <property type="entry name" value="alpha/beta hydrolase"/>
    <property type="match status" value="1"/>
</dbReference>